<dbReference type="EMBL" id="CP012029">
    <property type="protein sequence ID" value="ALO25967.1"/>
    <property type="molecule type" value="Genomic_DNA"/>
</dbReference>
<name>A0A0S2IQN7_LEPBO</name>
<dbReference type="Proteomes" id="UP000058857">
    <property type="component" value="Chromosome 1"/>
</dbReference>
<evidence type="ECO:0000313" key="1">
    <source>
        <dbReference type="EMBL" id="ALO25967.1"/>
    </source>
</evidence>
<organism evidence="1">
    <name type="scientific">Leptospira borgpetersenii serovar Ballum</name>
    <dbReference type="NCBI Taxonomy" id="280505"/>
    <lineage>
        <taxon>Bacteria</taxon>
        <taxon>Pseudomonadati</taxon>
        <taxon>Spirochaetota</taxon>
        <taxon>Spirochaetia</taxon>
        <taxon>Leptospirales</taxon>
        <taxon>Leptospiraceae</taxon>
        <taxon>Leptospira</taxon>
    </lineage>
</organism>
<protein>
    <submittedName>
        <fullName evidence="1">Uncharacterized protein</fullName>
    </submittedName>
</protein>
<sequence>MQKHNYALLGDSFYLSGFMVLFFSKVHLEPLKNICPFYIYIIPFSECIQFWDRL</sequence>
<accession>A0A0S2IQN7</accession>
<evidence type="ECO:0000313" key="2">
    <source>
        <dbReference type="Proteomes" id="UP000058857"/>
    </source>
</evidence>
<proteinExistence type="predicted"/>
<reference evidence="1 2" key="1">
    <citation type="journal article" date="2015" name="PLoS Negl. Trop. Dis.">
        <title>Distribution of Plasmids in Distinct Leptospira Pathogenic Species.</title>
        <authorList>
            <person name="Wang Y."/>
            <person name="Zhuang X."/>
            <person name="Zhong Y."/>
            <person name="Zhang C."/>
            <person name="Zhang Y."/>
            <person name="Zeng L."/>
            <person name="Zhu Y."/>
            <person name="He P."/>
            <person name="Dong K."/>
            <person name="Pal U."/>
            <person name="Guo X."/>
            <person name="Qin J."/>
        </authorList>
    </citation>
    <scope>NUCLEOTIDE SEQUENCE [LARGE SCALE GENOMIC DNA]</scope>
    <source>
        <strain evidence="1 2">56604</strain>
    </source>
</reference>
<gene>
    <name evidence="1" type="ORF">LBBP_01680</name>
</gene>
<dbReference type="AlphaFoldDB" id="A0A0S2IQN7"/>
<dbReference type="PATRIC" id="fig|280505.15.peg.1646"/>